<proteinExistence type="predicted"/>
<name>A0A9D1IX41_9CLOT</name>
<evidence type="ECO:0000313" key="1">
    <source>
        <dbReference type="EMBL" id="HIU43747.1"/>
    </source>
</evidence>
<reference evidence="1" key="2">
    <citation type="journal article" date="2021" name="PeerJ">
        <title>Extensive microbial diversity within the chicken gut microbiome revealed by metagenomics and culture.</title>
        <authorList>
            <person name="Gilroy R."/>
            <person name="Ravi A."/>
            <person name="Getino M."/>
            <person name="Pursley I."/>
            <person name="Horton D.L."/>
            <person name="Alikhan N.F."/>
            <person name="Baker D."/>
            <person name="Gharbi K."/>
            <person name="Hall N."/>
            <person name="Watson M."/>
            <person name="Adriaenssens E.M."/>
            <person name="Foster-Nyarko E."/>
            <person name="Jarju S."/>
            <person name="Secka A."/>
            <person name="Antonio M."/>
            <person name="Oren A."/>
            <person name="Chaudhuri R.R."/>
            <person name="La Ragione R."/>
            <person name="Hildebrand F."/>
            <person name="Pallen M.J."/>
        </authorList>
    </citation>
    <scope>NUCLEOTIDE SEQUENCE</scope>
    <source>
        <strain evidence="1">CHK191-8634</strain>
    </source>
</reference>
<dbReference type="Proteomes" id="UP000824073">
    <property type="component" value="Unassembled WGS sequence"/>
</dbReference>
<evidence type="ECO:0000313" key="2">
    <source>
        <dbReference type="Proteomes" id="UP000824073"/>
    </source>
</evidence>
<comment type="caution">
    <text evidence="1">The sequence shown here is derived from an EMBL/GenBank/DDBJ whole genome shotgun (WGS) entry which is preliminary data.</text>
</comment>
<dbReference type="AlphaFoldDB" id="A0A9D1IX41"/>
<accession>A0A9D1IX41</accession>
<reference evidence="1" key="1">
    <citation type="submission" date="2020-10" db="EMBL/GenBank/DDBJ databases">
        <authorList>
            <person name="Gilroy R."/>
        </authorList>
    </citation>
    <scope>NUCLEOTIDE SEQUENCE</scope>
    <source>
        <strain evidence="1">CHK191-8634</strain>
    </source>
</reference>
<dbReference type="EMBL" id="DVMR01000046">
    <property type="protein sequence ID" value="HIU43747.1"/>
    <property type="molecule type" value="Genomic_DNA"/>
</dbReference>
<protein>
    <submittedName>
        <fullName evidence="1">Sigma-70 family RNA polymerase sigma factor</fullName>
    </submittedName>
</protein>
<gene>
    <name evidence="1" type="ORF">IAB67_05555</name>
</gene>
<organism evidence="1 2">
    <name type="scientific">Candidatus Ventrousia excrementavium</name>
    <dbReference type="NCBI Taxonomy" id="2840961"/>
    <lineage>
        <taxon>Bacteria</taxon>
        <taxon>Bacillati</taxon>
        <taxon>Bacillota</taxon>
        <taxon>Clostridia</taxon>
        <taxon>Eubacteriales</taxon>
        <taxon>Clostridiaceae</taxon>
        <taxon>Clostridiaceae incertae sedis</taxon>
        <taxon>Candidatus Ventrousia</taxon>
    </lineage>
</organism>
<sequence>MTEQQRQFAAEQHGLIFAFLNENRLAASEYYDIAALGYLRAVRRYITDPQLQRYAFSTIAWWGMRQSIAAFLRTERRRQTAEQAYAENAYQPVCFSTDLDMKLILHDLAAISSPEQYAAAQLRLQGYTVAETARIQGTSPRRIKRLLKALYLSYMSLMSPESLKGKEF</sequence>